<organism evidence="7 8">
    <name type="scientific">Sinisalibacter aestuarii</name>
    <dbReference type="NCBI Taxonomy" id="2949426"/>
    <lineage>
        <taxon>Bacteria</taxon>
        <taxon>Pseudomonadati</taxon>
        <taxon>Pseudomonadota</taxon>
        <taxon>Alphaproteobacteria</taxon>
        <taxon>Rhodobacterales</taxon>
        <taxon>Roseobacteraceae</taxon>
        <taxon>Sinisalibacter</taxon>
    </lineage>
</organism>
<keyword evidence="8" id="KW-1185">Reference proteome</keyword>
<proteinExistence type="predicted"/>
<dbReference type="NCBIfam" id="TIGR04485">
    <property type="entry name" value="thiosulf_SoxX"/>
    <property type="match status" value="1"/>
</dbReference>
<keyword evidence="1 4" id="KW-0349">Heme</keyword>
<evidence type="ECO:0000256" key="2">
    <source>
        <dbReference type="ARBA" id="ARBA00022723"/>
    </source>
</evidence>
<dbReference type="Proteomes" id="UP001144205">
    <property type="component" value="Unassembled WGS sequence"/>
</dbReference>
<feature type="chain" id="PRO_5045827555" evidence="5">
    <location>
        <begin position="21"/>
        <end position="161"/>
    </location>
</feature>
<keyword evidence="5" id="KW-0732">Signal</keyword>
<dbReference type="InterPro" id="IPR009056">
    <property type="entry name" value="Cyt_c-like_dom"/>
</dbReference>
<accession>A0ABQ5LZ21</accession>
<dbReference type="RefSeq" id="WP_281844116.1">
    <property type="nucleotide sequence ID" value="NZ_BROH01000022.1"/>
</dbReference>
<dbReference type="Pfam" id="PF00034">
    <property type="entry name" value="Cytochrom_C"/>
    <property type="match status" value="1"/>
</dbReference>
<protein>
    <submittedName>
        <fullName evidence="7">Sulfur oxidation c-type cytochrome SoxX</fullName>
    </submittedName>
</protein>
<sequence>MRKLFVLCTAGMVMLPSVLAAETAPGDVVFGDLGAVEESLTGTAGNAEAGLEVATTRSLGNCLACHVAEGWAHMPLPGNIGPALTSVAHRYTEAELRGILINSKHMFEGTVMPSFYNVDDIIRPGDGYTGKAATSVEPLLSAQQIEDLLALLQTFDEPEEE</sequence>
<feature type="domain" description="Cytochrome c" evidence="6">
    <location>
        <begin position="45"/>
        <end position="156"/>
    </location>
</feature>
<evidence type="ECO:0000259" key="6">
    <source>
        <dbReference type="PROSITE" id="PS51007"/>
    </source>
</evidence>
<evidence type="ECO:0000256" key="5">
    <source>
        <dbReference type="SAM" id="SignalP"/>
    </source>
</evidence>
<evidence type="ECO:0000313" key="8">
    <source>
        <dbReference type="Proteomes" id="UP001144205"/>
    </source>
</evidence>
<comment type="caution">
    <text evidence="7">The sequence shown here is derived from an EMBL/GenBank/DDBJ whole genome shotgun (WGS) entry which is preliminary data.</text>
</comment>
<dbReference type="InterPro" id="IPR036909">
    <property type="entry name" value="Cyt_c-like_dom_sf"/>
</dbReference>
<dbReference type="Gene3D" id="1.10.760.10">
    <property type="entry name" value="Cytochrome c-like domain"/>
    <property type="match status" value="1"/>
</dbReference>
<dbReference type="InterPro" id="IPR030999">
    <property type="entry name" value="Thiosulf_SoxX"/>
</dbReference>
<name>A0ABQ5LZ21_9RHOB</name>
<evidence type="ECO:0000256" key="4">
    <source>
        <dbReference type="PROSITE-ProRule" id="PRU00433"/>
    </source>
</evidence>
<keyword evidence="2 4" id="KW-0479">Metal-binding</keyword>
<dbReference type="EMBL" id="BROH01000022">
    <property type="protein sequence ID" value="GKY90229.1"/>
    <property type="molecule type" value="Genomic_DNA"/>
</dbReference>
<dbReference type="SUPFAM" id="SSF46626">
    <property type="entry name" value="Cytochrome c"/>
    <property type="match status" value="1"/>
</dbReference>
<dbReference type="PROSITE" id="PS51007">
    <property type="entry name" value="CYTC"/>
    <property type="match status" value="1"/>
</dbReference>
<feature type="signal peptide" evidence="5">
    <location>
        <begin position="1"/>
        <end position="20"/>
    </location>
</feature>
<evidence type="ECO:0000256" key="1">
    <source>
        <dbReference type="ARBA" id="ARBA00022617"/>
    </source>
</evidence>
<keyword evidence="3 4" id="KW-0408">Iron</keyword>
<reference evidence="7" key="1">
    <citation type="journal article" date="2023" name="Int. J. Syst. Evol. Microbiol.">
        <title>Sinisalibacter aestuarii sp. nov., isolated from estuarine sediment of the Arakawa River.</title>
        <authorList>
            <person name="Arafat S.T."/>
            <person name="Hirano S."/>
            <person name="Sato A."/>
            <person name="Takeuchi K."/>
            <person name="Yasuda T."/>
            <person name="Terahara T."/>
            <person name="Hamada M."/>
            <person name="Kobayashi T."/>
        </authorList>
    </citation>
    <scope>NUCLEOTIDE SEQUENCE</scope>
    <source>
        <strain evidence="7">B-399</strain>
    </source>
</reference>
<evidence type="ECO:0000256" key="3">
    <source>
        <dbReference type="ARBA" id="ARBA00023004"/>
    </source>
</evidence>
<evidence type="ECO:0000313" key="7">
    <source>
        <dbReference type="EMBL" id="GKY90229.1"/>
    </source>
</evidence>
<gene>
    <name evidence="7" type="primary">soxX</name>
    <name evidence="7" type="ORF">STA1M1_40980</name>
</gene>